<name>A0A2U8FUQ8_9BURK</name>
<dbReference type="RefSeq" id="WP_109036962.1">
    <property type="nucleotide sequence ID" value="NZ_CP029210.1"/>
</dbReference>
<dbReference type="Gene3D" id="3.90.1150.10">
    <property type="entry name" value="Aspartate Aminotransferase, domain 1"/>
    <property type="match status" value="1"/>
</dbReference>
<keyword evidence="9" id="KW-1185">Reference proteome</keyword>
<evidence type="ECO:0000313" key="9">
    <source>
        <dbReference type="Proteomes" id="UP000244892"/>
    </source>
</evidence>
<proteinExistence type="inferred from homology"/>
<dbReference type="Proteomes" id="UP000244892">
    <property type="component" value="Chromosome"/>
</dbReference>
<dbReference type="InterPro" id="IPR015422">
    <property type="entry name" value="PyrdxlP-dep_Trfase_small"/>
</dbReference>
<dbReference type="EMBL" id="CP029210">
    <property type="protein sequence ID" value="AWI53966.1"/>
    <property type="molecule type" value="Genomic_DNA"/>
</dbReference>
<evidence type="ECO:0000256" key="4">
    <source>
        <dbReference type="ARBA" id="ARBA00022679"/>
    </source>
</evidence>
<dbReference type="PANTHER" id="PTHR43488">
    <property type="entry name" value="GLUTAMATE-PYRUVATE AMINOTRANSFERASE ALAA"/>
    <property type="match status" value="1"/>
</dbReference>
<gene>
    <name evidence="8" type="ORF">DEH84_11400</name>
</gene>
<dbReference type="InterPro" id="IPR004839">
    <property type="entry name" value="Aminotransferase_I/II_large"/>
</dbReference>
<dbReference type="CDD" id="cd00609">
    <property type="entry name" value="AAT_like"/>
    <property type="match status" value="1"/>
</dbReference>
<dbReference type="PANTHER" id="PTHR43488:SF2">
    <property type="entry name" value="GLUTAMATE-PYRUVATE AMINOTRANSFERASE ALAA"/>
    <property type="match status" value="1"/>
</dbReference>
<evidence type="ECO:0000256" key="5">
    <source>
        <dbReference type="ARBA" id="ARBA00022898"/>
    </source>
</evidence>
<dbReference type="GO" id="GO:0030170">
    <property type="term" value="F:pyridoxal phosphate binding"/>
    <property type="evidence" value="ECO:0007669"/>
    <property type="project" value="InterPro"/>
</dbReference>
<dbReference type="GO" id="GO:0004021">
    <property type="term" value="F:L-alanine:2-oxoglutarate aminotransferase activity"/>
    <property type="evidence" value="ECO:0007669"/>
    <property type="project" value="UniProtKB-EC"/>
</dbReference>
<dbReference type="EC" id="2.6.1.2" evidence="6"/>
<keyword evidence="3 8" id="KW-0032">Aminotransferase</keyword>
<organism evidence="8 9">
    <name type="scientific">Aquabacterium olei</name>
    <dbReference type="NCBI Taxonomy" id="1296669"/>
    <lineage>
        <taxon>Bacteria</taxon>
        <taxon>Pseudomonadati</taxon>
        <taxon>Pseudomonadota</taxon>
        <taxon>Betaproteobacteria</taxon>
        <taxon>Burkholderiales</taxon>
        <taxon>Aquabacterium</taxon>
    </lineage>
</organism>
<dbReference type="KEGG" id="aon:DEH84_11400"/>
<dbReference type="InterPro" id="IPR015421">
    <property type="entry name" value="PyrdxlP-dep_Trfase_major"/>
</dbReference>
<dbReference type="SUPFAM" id="SSF53383">
    <property type="entry name" value="PLP-dependent transferases"/>
    <property type="match status" value="1"/>
</dbReference>
<reference evidence="8 9" key="1">
    <citation type="submission" date="2018-05" db="EMBL/GenBank/DDBJ databases">
        <title>complete genome sequence of Aquabacterium olei NBRC 110486.</title>
        <authorList>
            <person name="Tang B."/>
            <person name="Chang J."/>
            <person name="Zhang L."/>
            <person name="Yang H."/>
        </authorList>
    </citation>
    <scope>NUCLEOTIDE SEQUENCE [LARGE SCALE GENOMIC DNA]</scope>
    <source>
        <strain evidence="8 9">NBRC 110486</strain>
    </source>
</reference>
<comment type="similarity">
    <text evidence="2">Belongs to the class-I pyridoxal-phosphate-dependent aminotransferase family.</text>
</comment>
<dbReference type="Gene3D" id="3.40.640.10">
    <property type="entry name" value="Type I PLP-dependent aspartate aminotransferase-like (Major domain)"/>
    <property type="match status" value="1"/>
</dbReference>
<dbReference type="OrthoDB" id="9803354at2"/>
<dbReference type="AlphaFoldDB" id="A0A2U8FUQ8"/>
<evidence type="ECO:0000259" key="7">
    <source>
        <dbReference type="Pfam" id="PF00155"/>
    </source>
</evidence>
<protein>
    <recommendedName>
        <fullName evidence="6">alanine transaminase</fullName>
        <ecNumber evidence="6">2.6.1.2</ecNumber>
    </recommendedName>
</protein>
<evidence type="ECO:0000256" key="2">
    <source>
        <dbReference type="ARBA" id="ARBA00007441"/>
    </source>
</evidence>
<evidence type="ECO:0000313" key="8">
    <source>
        <dbReference type="EMBL" id="AWI53966.1"/>
    </source>
</evidence>
<comment type="cofactor">
    <cofactor evidence="1">
        <name>pyridoxal 5'-phosphate</name>
        <dbReference type="ChEBI" id="CHEBI:597326"/>
    </cofactor>
</comment>
<dbReference type="InterPro" id="IPR051926">
    <property type="entry name" value="Ala_Aminotransferase"/>
</dbReference>
<sequence>MKPIAKSSKLANVCYDIRGPVLDKARQMEEDGHKIIKLNIGNLAVFGLEPPDEIVQDMIRNLSGAAGYTDSKGLFAPRKSVVHYCQEKGIKGVTVDDVYLGNGASELIVMALNALLNEDDEVLLPAPDYPLYTAAVSLSGGRPVHYLCDEQSDWYPDIADIRAKITPKTKAIVVINPNNPTGALYPESLLKEIIQVAREHQLIVMADEIYDKTLYDSAVHTSMASLADDVLFLTFNGLSKNYRSCGYRAGWMVVSGEKRHARDYIEGLNMLASMRLCANTPGQLAIQTALGGYQSIKDLVAPGGRLCKQRDLAYDLLTQIPGVSVVKPKGALYMFPRLDPKMYPIADDQQFAYELLAEEKVLIVQGTGFNWAHPDHFRLVFLPNSDDLTDAVGRIARFLDGYRKRYA</sequence>
<accession>A0A2U8FUQ8</accession>
<evidence type="ECO:0000256" key="1">
    <source>
        <dbReference type="ARBA" id="ARBA00001933"/>
    </source>
</evidence>
<keyword evidence="5" id="KW-0663">Pyridoxal phosphate</keyword>
<feature type="domain" description="Aminotransferase class I/classII large" evidence="7">
    <location>
        <begin position="34"/>
        <end position="395"/>
    </location>
</feature>
<evidence type="ECO:0000256" key="3">
    <source>
        <dbReference type="ARBA" id="ARBA00022576"/>
    </source>
</evidence>
<dbReference type="Pfam" id="PF00155">
    <property type="entry name" value="Aminotran_1_2"/>
    <property type="match status" value="1"/>
</dbReference>
<keyword evidence="4 8" id="KW-0808">Transferase</keyword>
<dbReference type="InterPro" id="IPR015424">
    <property type="entry name" value="PyrdxlP-dep_Trfase"/>
</dbReference>
<evidence type="ECO:0000256" key="6">
    <source>
        <dbReference type="ARBA" id="ARBA00026106"/>
    </source>
</evidence>